<organism evidence="8 9">
    <name type="scientific">Cinara cedri</name>
    <dbReference type="NCBI Taxonomy" id="506608"/>
    <lineage>
        <taxon>Eukaryota</taxon>
        <taxon>Metazoa</taxon>
        <taxon>Ecdysozoa</taxon>
        <taxon>Arthropoda</taxon>
        <taxon>Hexapoda</taxon>
        <taxon>Insecta</taxon>
        <taxon>Pterygota</taxon>
        <taxon>Neoptera</taxon>
        <taxon>Paraneoptera</taxon>
        <taxon>Hemiptera</taxon>
        <taxon>Sternorrhyncha</taxon>
        <taxon>Aphidomorpha</taxon>
        <taxon>Aphidoidea</taxon>
        <taxon>Aphididae</taxon>
        <taxon>Lachninae</taxon>
        <taxon>Cinara</taxon>
    </lineage>
</organism>
<evidence type="ECO:0000256" key="5">
    <source>
        <dbReference type="ARBA" id="ARBA00047984"/>
    </source>
</evidence>
<dbReference type="InterPro" id="IPR047187">
    <property type="entry name" value="SF1_C_Upf1"/>
</dbReference>
<evidence type="ECO:0000313" key="9">
    <source>
        <dbReference type="Proteomes" id="UP000325440"/>
    </source>
</evidence>
<feature type="domain" description="Helicase ATP-binding" evidence="7">
    <location>
        <begin position="573"/>
        <end position="753"/>
    </location>
</feature>
<dbReference type="PROSITE" id="PS51192">
    <property type="entry name" value="HELICASE_ATP_BIND_1"/>
    <property type="match status" value="1"/>
</dbReference>
<proteinExistence type="inferred from homology"/>
<keyword evidence="4" id="KW-0963">Cytoplasm</keyword>
<dbReference type="Gene3D" id="3.40.50.300">
    <property type="entry name" value="P-loop containing nucleotide triphosphate hydrolases"/>
    <property type="match status" value="2"/>
</dbReference>
<gene>
    <name evidence="8" type="ORF">CINCED_3A020873</name>
</gene>
<comment type="catalytic activity">
    <reaction evidence="6">
        <text>ATP + H2O = ADP + phosphate + H(+)</text>
        <dbReference type="Rhea" id="RHEA:13065"/>
        <dbReference type="ChEBI" id="CHEBI:15377"/>
        <dbReference type="ChEBI" id="CHEBI:15378"/>
        <dbReference type="ChEBI" id="CHEBI:30616"/>
        <dbReference type="ChEBI" id="CHEBI:43474"/>
        <dbReference type="ChEBI" id="CHEBI:456216"/>
        <dbReference type="EC" id="3.6.4.12"/>
    </reaction>
    <physiologicalReaction direction="left-to-right" evidence="6">
        <dbReference type="Rhea" id="RHEA:13066"/>
    </physiologicalReaction>
</comment>
<dbReference type="InterPro" id="IPR041677">
    <property type="entry name" value="DNA2/NAM7_AAA_11"/>
</dbReference>
<dbReference type="GO" id="GO:0003678">
    <property type="term" value="F:DNA helicase activity"/>
    <property type="evidence" value="ECO:0007669"/>
    <property type="project" value="UniProtKB-EC"/>
</dbReference>
<keyword evidence="9" id="KW-1185">Reference proteome</keyword>
<dbReference type="InterPro" id="IPR027417">
    <property type="entry name" value="P-loop_NTPase"/>
</dbReference>
<dbReference type="GO" id="GO:0003724">
    <property type="term" value="F:RNA helicase activity"/>
    <property type="evidence" value="ECO:0007669"/>
    <property type="project" value="UniProtKB-EC"/>
</dbReference>
<protein>
    <recommendedName>
        <fullName evidence="3">RNA helicase</fullName>
        <ecNumber evidence="3">3.6.4.13</ecNumber>
    </recommendedName>
</protein>
<dbReference type="GO" id="GO:0016787">
    <property type="term" value="F:hydrolase activity"/>
    <property type="evidence" value="ECO:0007669"/>
    <property type="project" value="UniProtKB-KW"/>
</dbReference>
<dbReference type="Pfam" id="PF21634">
    <property type="entry name" value="MOV-10_beta-barrel"/>
    <property type="match status" value="1"/>
</dbReference>
<dbReference type="GO" id="GO:0005524">
    <property type="term" value="F:ATP binding"/>
    <property type="evidence" value="ECO:0007669"/>
    <property type="project" value="UniProtKB-KW"/>
</dbReference>
<dbReference type="OrthoDB" id="6513042at2759"/>
<evidence type="ECO:0000256" key="2">
    <source>
        <dbReference type="ARBA" id="ARBA00005601"/>
    </source>
</evidence>
<accession>A0A5E4N368</accession>
<evidence type="ECO:0000256" key="3">
    <source>
        <dbReference type="ARBA" id="ARBA00012552"/>
    </source>
</evidence>
<comment type="catalytic activity">
    <reaction evidence="5">
        <text>ATP + H2O = ADP + phosphate + H(+)</text>
        <dbReference type="Rhea" id="RHEA:13065"/>
        <dbReference type="ChEBI" id="CHEBI:15377"/>
        <dbReference type="ChEBI" id="CHEBI:15378"/>
        <dbReference type="ChEBI" id="CHEBI:30616"/>
        <dbReference type="ChEBI" id="CHEBI:43474"/>
        <dbReference type="ChEBI" id="CHEBI:456216"/>
        <dbReference type="EC" id="3.6.4.13"/>
    </reaction>
</comment>
<dbReference type="SUPFAM" id="SSF52540">
    <property type="entry name" value="P-loop containing nucleoside triphosphate hydrolases"/>
    <property type="match status" value="1"/>
</dbReference>
<dbReference type="Proteomes" id="UP000325440">
    <property type="component" value="Unassembled WGS sequence"/>
</dbReference>
<keyword evidence="8" id="KW-0347">Helicase</keyword>
<dbReference type="InterPro" id="IPR049080">
    <property type="entry name" value="MOV-10-like_beta-barrel"/>
</dbReference>
<evidence type="ECO:0000256" key="1">
    <source>
        <dbReference type="ARBA" id="ARBA00004496"/>
    </source>
</evidence>
<reference evidence="8 9" key="1">
    <citation type="submission" date="2019-08" db="EMBL/GenBank/DDBJ databases">
        <authorList>
            <person name="Alioto T."/>
            <person name="Alioto T."/>
            <person name="Gomez Garrido J."/>
        </authorList>
    </citation>
    <scope>NUCLEOTIDE SEQUENCE [LARGE SCALE GENOMIC DNA]</scope>
</reference>
<evidence type="ECO:0000313" key="8">
    <source>
        <dbReference type="EMBL" id="VVC38266.1"/>
    </source>
</evidence>
<comment type="similarity">
    <text evidence="2">Belongs to the DNA2/NAM7 helicase family. SDE3 subfamily.</text>
</comment>
<keyword evidence="8" id="KW-0067">ATP-binding</keyword>
<name>A0A5E4N368_9HEMI</name>
<dbReference type="InterPro" id="IPR014001">
    <property type="entry name" value="Helicase_ATP-bd"/>
</dbReference>
<evidence type="ECO:0000256" key="6">
    <source>
        <dbReference type="ARBA" id="ARBA00048432"/>
    </source>
</evidence>
<keyword evidence="8" id="KW-0378">Hydrolase</keyword>
<evidence type="ECO:0000259" key="7">
    <source>
        <dbReference type="PROSITE" id="PS51192"/>
    </source>
</evidence>
<dbReference type="PANTHER" id="PTHR45418">
    <property type="entry name" value="CANCER/TESTIS ANTIGEN 55"/>
    <property type="match status" value="1"/>
</dbReference>
<dbReference type="Pfam" id="PF13087">
    <property type="entry name" value="AAA_12"/>
    <property type="match status" value="1"/>
</dbReference>
<keyword evidence="8" id="KW-0547">Nucleotide-binding</keyword>
<dbReference type="InterPro" id="IPR041679">
    <property type="entry name" value="DNA2/NAM7-like_C"/>
</dbReference>
<sequence>MTVQLLILLRFEDMLRFVNSIVDWISGNPDIPELPLNIIFEKNVTSDNDFWISCILDPTLEIKYLNGVVTKMLDTDICLINNQYYYKPKTDKEFRNFALFELNSPVRMSLYRKKNSNDEWLVASCFLSKEEFQQITAQIEPPEIVQLRLSDDDTSNAQIKQIDGVSNNDENDVMSVQVLGEMPKVIGFEQKSTIQILFRNNSYIKEQNLLDYRTMQGNKVLLSITEKQKLPLTIGVLSQCTFDITITGNYLGKSVEKVEFMFHDVTYKVGVNIEVIDSRINVPQNRGYVKKEIDVQKLFELQNENLIPGVFIGKRIQFPYMKIGQWSIPAQLTKCYSKGDNQFKIVNSEVKEKISAIYPAAFNVLTYQNYKAKFHTLLFIEEIENTLALQKYAQDRIHFEPHGEYLVLKIPDLSEQRPSLVPGDRAAVTDVLNCTKRLGEKTRYEGIIHKVMADELWLKFDPEFHNKCGHWDYCVNFFTSRMVQRRMHEILNEVWKNSYLGESFLFPYKNEFEYKPPKLKIVEDNEINETISNTDNLNTDKVTLITPTKTIKQIKWVNNMLNFEQKSAVINILKGEARPMPYIIYGPPGTGKTITLTESIIQVFKEIPRSKLLICAPTNSAVDILLNKLIDSGLFNSNIMKRLMGYNYYMSSSYNMDYDEYYFLPELENVTHVAQEQGSKLIRKRDILNLKIVVTTEGTASLLYMMGIKKGTFSHIFIDEAGQSSEPELLLPLSFLDPRQNGQVVLAGDPKQLGPVVLSKLVNEAGLGQSMLARLVNYPLYLRDPTAFEEFNGFNPKVITHLIQNYRSLPEIVNNFSNLFYNKLLVATKVEPNLPERKLLNDLNENSYWDIGCKGPIIVHGIIGENLQEPSSPSWFNPHEAFQVLLYVTRLIKTGISTDEIGIITPYSSQVNKIHELLKMYHPDIQLPKVGTVEMFQGQERTIIILSMVRSKSVIGLKKDMQFNIGFLNSKSRINVALSRAKALLIIIANPVTMNMNREWKYVLSNAIKKNNYFGCNIVDESTEKIYSN</sequence>
<dbReference type="EMBL" id="CABPRJ010001466">
    <property type="protein sequence ID" value="VVC38266.1"/>
    <property type="molecule type" value="Genomic_DNA"/>
</dbReference>
<dbReference type="Pfam" id="PF13086">
    <property type="entry name" value="AAA_11"/>
    <property type="match status" value="2"/>
</dbReference>
<evidence type="ECO:0000256" key="4">
    <source>
        <dbReference type="ARBA" id="ARBA00022490"/>
    </source>
</evidence>
<dbReference type="GO" id="GO:0005737">
    <property type="term" value="C:cytoplasm"/>
    <property type="evidence" value="ECO:0007669"/>
    <property type="project" value="UniProtKB-SubCell"/>
</dbReference>
<dbReference type="AlphaFoldDB" id="A0A5E4N368"/>
<dbReference type="EC" id="3.6.4.13" evidence="3"/>
<dbReference type="CDD" id="cd18808">
    <property type="entry name" value="SF1_C_Upf1"/>
    <property type="match status" value="1"/>
</dbReference>
<comment type="subcellular location">
    <subcellularLocation>
        <location evidence="1">Cytoplasm</location>
    </subcellularLocation>
</comment>
<dbReference type="PANTHER" id="PTHR45418:SF5">
    <property type="entry name" value="BRCA2-INTERACTING PROTEIN-LIKE-RELATED"/>
    <property type="match status" value="1"/>
</dbReference>